<reference evidence="1 2" key="1">
    <citation type="submission" date="2024-09" db="EMBL/GenBank/DDBJ databases">
        <title>Chromosome-scale assembly of Riccia sorocarpa.</title>
        <authorList>
            <person name="Paukszto L."/>
        </authorList>
    </citation>
    <scope>NUCLEOTIDE SEQUENCE [LARGE SCALE GENOMIC DNA]</scope>
    <source>
        <strain evidence="1">LP-2024</strain>
        <tissue evidence="1">Aerial parts of the thallus</tissue>
    </source>
</reference>
<accession>A0ABD3GYH4</accession>
<dbReference type="AlphaFoldDB" id="A0ABD3GYH4"/>
<proteinExistence type="predicted"/>
<organism evidence="1 2">
    <name type="scientific">Riccia sorocarpa</name>
    <dbReference type="NCBI Taxonomy" id="122646"/>
    <lineage>
        <taxon>Eukaryota</taxon>
        <taxon>Viridiplantae</taxon>
        <taxon>Streptophyta</taxon>
        <taxon>Embryophyta</taxon>
        <taxon>Marchantiophyta</taxon>
        <taxon>Marchantiopsida</taxon>
        <taxon>Marchantiidae</taxon>
        <taxon>Marchantiales</taxon>
        <taxon>Ricciaceae</taxon>
        <taxon>Riccia</taxon>
    </lineage>
</organism>
<dbReference type="EMBL" id="JBJQOH010000006">
    <property type="protein sequence ID" value="KAL3684023.1"/>
    <property type="molecule type" value="Genomic_DNA"/>
</dbReference>
<sequence length="128" mass="14327">MSSLGDRPIKHGDRRVFQGDRRVYKAIAPLNRAIAPSTERSPRFGATDVIETDRRVSVRIATFHGGPPRFGAVAPFYGGPHDSGQSPRFCGGPQRFVAIVPFLRRFVTICGYRHVFAAVRHDSRRLPR</sequence>
<evidence type="ECO:0000313" key="2">
    <source>
        <dbReference type="Proteomes" id="UP001633002"/>
    </source>
</evidence>
<evidence type="ECO:0000313" key="1">
    <source>
        <dbReference type="EMBL" id="KAL3684023.1"/>
    </source>
</evidence>
<dbReference type="Proteomes" id="UP001633002">
    <property type="component" value="Unassembled WGS sequence"/>
</dbReference>
<name>A0ABD3GYH4_9MARC</name>
<protein>
    <submittedName>
        <fullName evidence="1">Uncharacterized protein</fullName>
    </submittedName>
</protein>
<comment type="caution">
    <text evidence="1">The sequence shown here is derived from an EMBL/GenBank/DDBJ whole genome shotgun (WGS) entry which is preliminary data.</text>
</comment>
<gene>
    <name evidence="1" type="ORF">R1sor_002045</name>
</gene>
<keyword evidence="2" id="KW-1185">Reference proteome</keyword>